<organism evidence="1 2">
    <name type="scientific">Dryococelus australis</name>
    <dbReference type="NCBI Taxonomy" id="614101"/>
    <lineage>
        <taxon>Eukaryota</taxon>
        <taxon>Metazoa</taxon>
        <taxon>Ecdysozoa</taxon>
        <taxon>Arthropoda</taxon>
        <taxon>Hexapoda</taxon>
        <taxon>Insecta</taxon>
        <taxon>Pterygota</taxon>
        <taxon>Neoptera</taxon>
        <taxon>Polyneoptera</taxon>
        <taxon>Phasmatodea</taxon>
        <taxon>Verophasmatodea</taxon>
        <taxon>Anareolatae</taxon>
        <taxon>Phasmatidae</taxon>
        <taxon>Eurycanthinae</taxon>
        <taxon>Dryococelus</taxon>
    </lineage>
</organism>
<comment type="caution">
    <text evidence="1">The sequence shown here is derived from an EMBL/GenBank/DDBJ whole genome shotgun (WGS) entry which is preliminary data.</text>
</comment>
<protein>
    <submittedName>
        <fullName evidence="1">Uncharacterized protein</fullName>
    </submittedName>
</protein>
<name>A0ABQ9I708_9NEOP</name>
<dbReference type="EMBL" id="JARBHB010000002">
    <property type="protein sequence ID" value="KAJ8892146.1"/>
    <property type="molecule type" value="Genomic_DNA"/>
</dbReference>
<dbReference type="PANTHER" id="PTHR31511">
    <property type="entry name" value="PROTEIN CBG23764"/>
    <property type="match status" value="1"/>
</dbReference>
<evidence type="ECO:0000313" key="2">
    <source>
        <dbReference type="Proteomes" id="UP001159363"/>
    </source>
</evidence>
<reference evidence="1 2" key="1">
    <citation type="submission" date="2023-02" db="EMBL/GenBank/DDBJ databases">
        <title>LHISI_Scaffold_Assembly.</title>
        <authorList>
            <person name="Stuart O.P."/>
            <person name="Cleave R."/>
            <person name="Magrath M.J.L."/>
            <person name="Mikheyev A.S."/>
        </authorList>
    </citation>
    <scope>NUCLEOTIDE SEQUENCE [LARGE SCALE GENOMIC DNA]</scope>
    <source>
        <strain evidence="1">Daus_M_001</strain>
        <tissue evidence="1">Leg muscle</tissue>
    </source>
</reference>
<evidence type="ECO:0000313" key="1">
    <source>
        <dbReference type="EMBL" id="KAJ8892146.1"/>
    </source>
</evidence>
<dbReference type="PANTHER" id="PTHR31511:SF12">
    <property type="entry name" value="RHO TERMINATION FACTOR N-TERMINAL DOMAIN-CONTAINING PROTEIN"/>
    <property type="match status" value="1"/>
</dbReference>
<keyword evidence="2" id="KW-1185">Reference proteome</keyword>
<gene>
    <name evidence="1" type="ORF">PR048_004726</name>
</gene>
<accession>A0ABQ9I708</accession>
<dbReference type="Proteomes" id="UP001159363">
    <property type="component" value="Chromosome 2"/>
</dbReference>
<sequence>MHKNILGIRTFNTTQDLETFLGDGLQPYKYCSGPTAIVFGRGHLAEYGDKVQDCERRVKTGDCEMMSDKVFLVRIDERAWNTTALTDHLGGGHILGALSLLAGTIKPIEDIEDSLGVLLLLLLADVGAHEQTSPCLRHPLYAPHTSPPSPFHTFPAPKHTHSHHIIVRMKRGDDGAAADGKGGGNGNSRKTSHLTTMSAKLLTCKYFTRLGYIELPEVIKNKRVCINVKNYDQKCILLAIKSALFPVENYTQRVSKYKNAGLNIDKGIHKYEYPTKIDDIPKIENQIDTSINVYSIENESRVYPLKLTKHKKDTEGQADVTQLLCNRPAPLPRKGETIMCKANCMSPVSHTHTSHTVQCVRHTAGGFSVWKTVTARWRALSPLLHPTNSFSTPFLNLPTPLTDTNSSLKTFHSLTDLTSMDYLPRSVLLHTL</sequence>
<proteinExistence type="predicted"/>